<comment type="caution">
    <text evidence="2">The sequence shown here is derived from an EMBL/GenBank/DDBJ whole genome shotgun (WGS) entry which is preliminary data.</text>
</comment>
<accession>A0ABV0RHC8</accession>
<feature type="region of interest" description="Disordered" evidence="1">
    <location>
        <begin position="1"/>
        <end position="55"/>
    </location>
</feature>
<gene>
    <name evidence="2" type="ORF">XENOCAPTIV_005220</name>
</gene>
<reference evidence="2 3" key="1">
    <citation type="submission" date="2021-06" db="EMBL/GenBank/DDBJ databases">
        <authorList>
            <person name="Palmer J.M."/>
        </authorList>
    </citation>
    <scope>NUCLEOTIDE SEQUENCE [LARGE SCALE GENOMIC DNA]</scope>
    <source>
        <strain evidence="2 3">XC_2019</strain>
        <tissue evidence="2">Muscle</tissue>
    </source>
</reference>
<evidence type="ECO:0000313" key="2">
    <source>
        <dbReference type="EMBL" id="MEQ2206953.1"/>
    </source>
</evidence>
<organism evidence="2 3">
    <name type="scientific">Xenoophorus captivus</name>
    <dbReference type="NCBI Taxonomy" id="1517983"/>
    <lineage>
        <taxon>Eukaryota</taxon>
        <taxon>Metazoa</taxon>
        <taxon>Chordata</taxon>
        <taxon>Craniata</taxon>
        <taxon>Vertebrata</taxon>
        <taxon>Euteleostomi</taxon>
        <taxon>Actinopterygii</taxon>
        <taxon>Neopterygii</taxon>
        <taxon>Teleostei</taxon>
        <taxon>Neoteleostei</taxon>
        <taxon>Acanthomorphata</taxon>
        <taxon>Ovalentaria</taxon>
        <taxon>Atherinomorphae</taxon>
        <taxon>Cyprinodontiformes</taxon>
        <taxon>Goodeidae</taxon>
        <taxon>Xenoophorus</taxon>
    </lineage>
</organism>
<proteinExistence type="predicted"/>
<dbReference type="Proteomes" id="UP001434883">
    <property type="component" value="Unassembled WGS sequence"/>
</dbReference>
<dbReference type="EMBL" id="JAHRIN010043574">
    <property type="protein sequence ID" value="MEQ2206953.1"/>
    <property type="molecule type" value="Genomic_DNA"/>
</dbReference>
<feature type="non-terminal residue" evidence="2">
    <location>
        <position position="1"/>
    </location>
</feature>
<name>A0ABV0RHC8_9TELE</name>
<keyword evidence="3" id="KW-1185">Reference proteome</keyword>
<evidence type="ECO:0000313" key="3">
    <source>
        <dbReference type="Proteomes" id="UP001434883"/>
    </source>
</evidence>
<sequence length="55" mass="5698">TQISGWRTRMRVQEGGNGGRGRVQAAGGSARHTPAASYPGDVVRATDAPETSSTQ</sequence>
<protein>
    <submittedName>
        <fullName evidence="2">Uncharacterized protein</fullName>
    </submittedName>
</protein>
<evidence type="ECO:0000256" key="1">
    <source>
        <dbReference type="SAM" id="MobiDB-lite"/>
    </source>
</evidence>